<sequence length="163" mass="18291">MSTLYDLQGKYASLLELAEDGTTDPEVLADTMDSIVDAINDKAEGYAQVIRQIKADIEANKKERDRFEARIKAYQSNLGTISQRLVEAMNETNQHKIKTSLFTISVAKNGGKQPIYIDQGNLQADVFKVKREPDTDKIRERLEAGEKVLGAELKPRGEHLLIK</sequence>
<dbReference type="EMBL" id="KR905067">
    <property type="protein sequence ID" value="ALJ97811.1"/>
    <property type="molecule type" value="Genomic_DNA"/>
</dbReference>
<proteinExistence type="predicted"/>
<evidence type="ECO:0000313" key="2">
    <source>
        <dbReference type="EMBL" id="ALJ97811.1"/>
    </source>
</evidence>
<dbReference type="OrthoDB" id="11722at10239"/>
<organism evidence="2 3">
    <name type="scientific">Lactobacillus phage CL2</name>
    <dbReference type="NCBI Taxonomy" id="1739608"/>
    <lineage>
        <taxon>Viruses</taxon>
        <taxon>Duplodnaviria</taxon>
        <taxon>Heunggongvirae</taxon>
        <taxon>Uroviricota</taxon>
        <taxon>Caudoviricetes</taxon>
        <taxon>Colunavirus</taxon>
        <taxon>Colunavirus CL2</taxon>
    </lineage>
</organism>
<gene>
    <name evidence="2" type="ORF">CL2_39</name>
</gene>
<reference evidence="2 3" key="1">
    <citation type="journal article" date="2016" name="Appl. Environ. Microbiol.">
        <title>Genomic Diversity of Phages Infecting Probiotic Strains of Lactobacillus paracasei.</title>
        <authorList>
            <person name="Mercanti D.J."/>
            <person name="Rousseau G.M."/>
            <person name="Capra M.L."/>
            <person name="Quiberoni A."/>
            <person name="Tremblay D.M."/>
            <person name="Labrie S.J."/>
            <person name="Moineau S."/>
        </authorList>
    </citation>
    <scope>NUCLEOTIDE SEQUENCE [LARGE SCALE GENOMIC DNA]</scope>
</reference>
<keyword evidence="3" id="KW-1185">Reference proteome</keyword>
<name>A0A0P0I392_9CAUD</name>
<keyword evidence="1" id="KW-0175">Coiled coil</keyword>
<dbReference type="InterPro" id="IPR008840">
    <property type="entry name" value="Sipho_Gp157"/>
</dbReference>
<accession>A0A0P0I392</accession>
<evidence type="ECO:0000256" key="1">
    <source>
        <dbReference type="SAM" id="Coils"/>
    </source>
</evidence>
<dbReference type="RefSeq" id="YP_009201834.1">
    <property type="nucleotide sequence ID" value="NC_028835.1"/>
</dbReference>
<dbReference type="Proteomes" id="UP000202231">
    <property type="component" value="Segment"/>
</dbReference>
<evidence type="ECO:0000313" key="3">
    <source>
        <dbReference type="Proteomes" id="UP000202231"/>
    </source>
</evidence>
<dbReference type="KEGG" id="vg:26629014"/>
<feature type="coiled-coil region" evidence="1">
    <location>
        <begin position="50"/>
        <end position="77"/>
    </location>
</feature>
<protein>
    <recommendedName>
        <fullName evidence="4">Siphovirus Gp157 family protein</fullName>
    </recommendedName>
</protein>
<dbReference type="GeneID" id="26629014"/>
<evidence type="ECO:0008006" key="4">
    <source>
        <dbReference type="Google" id="ProtNLM"/>
    </source>
</evidence>
<dbReference type="Pfam" id="PF05565">
    <property type="entry name" value="Sipho_Gp157"/>
    <property type="match status" value="1"/>
</dbReference>